<evidence type="ECO:0000313" key="3">
    <source>
        <dbReference type="Proteomes" id="UP000328092"/>
    </source>
</evidence>
<reference evidence="2" key="1">
    <citation type="submission" date="2019-02" db="EMBL/GenBank/DDBJ databases">
        <authorList>
            <person name="Pothier F.J."/>
        </authorList>
    </citation>
    <scope>NUCLEOTIDE SEQUENCE</scope>
    <source>
        <strain evidence="2">CI-1B</strain>
    </source>
</reference>
<evidence type="ECO:0000313" key="2">
    <source>
        <dbReference type="EMBL" id="VIO66518.1"/>
    </source>
</evidence>
<comment type="caution">
    <text evidence="2">The sequence shown here is derived from an EMBL/GenBank/DDBJ whole genome shotgun (WGS) entry which is preliminary data.</text>
</comment>
<evidence type="ECO:0000259" key="1">
    <source>
        <dbReference type="Pfam" id="PF08818"/>
    </source>
</evidence>
<dbReference type="Pfam" id="PF08818">
    <property type="entry name" value="DUF1801"/>
    <property type="match status" value="1"/>
</dbReference>
<gene>
    <name evidence="2" type="ORF">CI1B_16400</name>
</gene>
<dbReference type="Proteomes" id="UP000328092">
    <property type="component" value="Unassembled WGS sequence"/>
</dbReference>
<dbReference type="EMBL" id="CAADFC020000004">
    <property type="protein sequence ID" value="VIO66518.1"/>
    <property type="molecule type" value="Genomic_DNA"/>
</dbReference>
<protein>
    <recommendedName>
        <fullName evidence="1">YdhG-like domain-containing protein</fullName>
    </recommendedName>
</protein>
<dbReference type="AlphaFoldDB" id="A0A508T0I3"/>
<organism evidence="2 3">
    <name type="scientific">Bradyrhizobium ivorense</name>
    <dbReference type="NCBI Taxonomy" id="2511166"/>
    <lineage>
        <taxon>Bacteria</taxon>
        <taxon>Pseudomonadati</taxon>
        <taxon>Pseudomonadota</taxon>
        <taxon>Alphaproteobacteria</taxon>
        <taxon>Hyphomicrobiales</taxon>
        <taxon>Nitrobacteraceae</taxon>
        <taxon>Bradyrhizobium</taxon>
    </lineage>
</organism>
<dbReference type="SUPFAM" id="SSF159888">
    <property type="entry name" value="YdhG-like"/>
    <property type="match status" value="1"/>
</dbReference>
<keyword evidence="3" id="KW-1185">Reference proteome</keyword>
<sequence length="152" mass="16535">MGKPASNRGSRRARVKPAPSGDALFAVYPAPVKAKLLALRRLIFDTAKTTEGVGALQETSKWGQPSYLAVETGSGSTVRIDQVKPAANQVAVYFHCQTNLVETFRELYPELSYSGNRAIVLDVAGKLPEAALRHCVALALTYHLRRKPDRGT</sequence>
<name>A0A508T0I3_9BRAD</name>
<accession>A0A508T0I3</accession>
<proteinExistence type="predicted"/>
<dbReference type="OrthoDB" id="328972at2"/>
<feature type="domain" description="YdhG-like" evidence="1">
    <location>
        <begin position="33"/>
        <end position="139"/>
    </location>
</feature>
<dbReference type="InterPro" id="IPR014922">
    <property type="entry name" value="YdhG-like"/>
</dbReference>